<dbReference type="InterPro" id="IPR050553">
    <property type="entry name" value="Thioredoxin_ResA/DsbE_sf"/>
</dbReference>
<protein>
    <submittedName>
        <fullName evidence="2">Peroxiredoxin</fullName>
    </submittedName>
</protein>
<reference evidence="3" key="1">
    <citation type="submission" date="2016-10" db="EMBL/GenBank/DDBJ databases">
        <authorList>
            <person name="Varghese N."/>
            <person name="Submissions S."/>
        </authorList>
    </citation>
    <scope>NUCLEOTIDE SEQUENCE [LARGE SCALE GENOMIC DNA]</scope>
    <source>
        <strain evidence="3">DSM 17933</strain>
    </source>
</reference>
<dbReference type="PANTHER" id="PTHR42852">
    <property type="entry name" value="THIOL:DISULFIDE INTERCHANGE PROTEIN DSBE"/>
    <property type="match status" value="1"/>
</dbReference>
<dbReference type="Gene3D" id="3.40.30.10">
    <property type="entry name" value="Glutaredoxin"/>
    <property type="match status" value="1"/>
</dbReference>
<dbReference type="SUPFAM" id="SSF52833">
    <property type="entry name" value="Thioredoxin-like"/>
    <property type="match status" value="1"/>
</dbReference>
<name>A0A1G7RED0_9SPHI</name>
<accession>A0A1G7RED0</accession>
<sequence length="190" mass="21624">MAGLFLYLTLMKIYLILLLNIFSFTALAQDAPVRWATQETFFEDLAGKDLPSFKGVTINKKTFSNIDLKNQVVVINFWFEKCPPCIAEMPELNNLVDKYGKKAVRFIGITHDSAASAKRFQKRNGYKYQIVSLTKEEIRKLNINHGFPSNVLVGKDGKIIYATANISFSDPKFKAKSMLFEEKLKAILEN</sequence>
<dbReference type="STRING" id="405671.SAMN05421827_103176"/>
<dbReference type="PANTHER" id="PTHR42852:SF18">
    <property type="entry name" value="CHROMOSOME UNDETERMINED SCAFFOLD_47, WHOLE GENOME SHOTGUN SEQUENCE"/>
    <property type="match status" value="1"/>
</dbReference>
<keyword evidence="3" id="KW-1185">Reference proteome</keyword>
<evidence type="ECO:0000313" key="3">
    <source>
        <dbReference type="Proteomes" id="UP000199643"/>
    </source>
</evidence>
<dbReference type="Proteomes" id="UP000199643">
    <property type="component" value="Unassembled WGS sequence"/>
</dbReference>
<evidence type="ECO:0000259" key="1">
    <source>
        <dbReference type="PROSITE" id="PS51352"/>
    </source>
</evidence>
<feature type="domain" description="Thioredoxin" evidence="1">
    <location>
        <begin position="44"/>
        <end position="189"/>
    </location>
</feature>
<dbReference type="EMBL" id="FNCH01000003">
    <property type="protein sequence ID" value="SDG08529.1"/>
    <property type="molecule type" value="Genomic_DNA"/>
</dbReference>
<organism evidence="2 3">
    <name type="scientific">Pedobacter terrae</name>
    <dbReference type="NCBI Taxonomy" id="405671"/>
    <lineage>
        <taxon>Bacteria</taxon>
        <taxon>Pseudomonadati</taxon>
        <taxon>Bacteroidota</taxon>
        <taxon>Sphingobacteriia</taxon>
        <taxon>Sphingobacteriales</taxon>
        <taxon>Sphingobacteriaceae</taxon>
        <taxon>Pedobacter</taxon>
    </lineage>
</organism>
<gene>
    <name evidence="2" type="ORF">SAMN05421827_103176</name>
</gene>
<dbReference type="InterPro" id="IPR013766">
    <property type="entry name" value="Thioredoxin_domain"/>
</dbReference>
<dbReference type="Pfam" id="PF08534">
    <property type="entry name" value="Redoxin"/>
    <property type="match status" value="1"/>
</dbReference>
<dbReference type="AlphaFoldDB" id="A0A1G7RED0"/>
<evidence type="ECO:0000313" key="2">
    <source>
        <dbReference type="EMBL" id="SDG08529.1"/>
    </source>
</evidence>
<dbReference type="InterPro" id="IPR036249">
    <property type="entry name" value="Thioredoxin-like_sf"/>
</dbReference>
<dbReference type="PROSITE" id="PS51352">
    <property type="entry name" value="THIOREDOXIN_2"/>
    <property type="match status" value="1"/>
</dbReference>
<dbReference type="InterPro" id="IPR013740">
    <property type="entry name" value="Redoxin"/>
</dbReference>
<proteinExistence type="predicted"/>
<dbReference type="GO" id="GO:0016491">
    <property type="term" value="F:oxidoreductase activity"/>
    <property type="evidence" value="ECO:0007669"/>
    <property type="project" value="InterPro"/>
</dbReference>
<dbReference type="CDD" id="cd02966">
    <property type="entry name" value="TlpA_like_family"/>
    <property type="match status" value="1"/>
</dbReference>
<dbReference type="OrthoDB" id="9815205at2"/>